<dbReference type="RefSeq" id="WP_197946162.1">
    <property type="nucleotide sequence ID" value="NZ_AP022871.1"/>
</dbReference>
<sequence length="274" mass="28532">MAPSQVPPIGARLRTERRRRGVSIRALARDIGVSASLISQIETEKSSPSVSTLYAISTALGISIEELFGPPRPDEAPAAPDAEDAAAAEDIVAAEDAVAAGEATEGDEAPGVRVVRLPAFAATGDPAGAREGPAATALLTAALAASGAPLTATPVEVAGRRVGPVITPDEREALTLDSGVTWELLGRMPQKHVEFLLITYQPGGTSSSSGLLMRHSGIEFGFVTSGELTLSLGFETHKLRAGDAVTFDSSQPHAYRNESTEPAVGVWFVLERWA</sequence>
<dbReference type="InterPro" id="IPR011051">
    <property type="entry name" value="RmlC_Cupin_sf"/>
</dbReference>
<dbReference type="EMBL" id="AP022871">
    <property type="protein sequence ID" value="BCB90270.1"/>
    <property type="molecule type" value="Genomic_DNA"/>
</dbReference>
<dbReference type="GO" id="GO:0003700">
    <property type="term" value="F:DNA-binding transcription factor activity"/>
    <property type="evidence" value="ECO:0007669"/>
    <property type="project" value="TreeGrafter"/>
</dbReference>
<dbReference type="InterPro" id="IPR014710">
    <property type="entry name" value="RmlC-like_jellyroll"/>
</dbReference>
<dbReference type="InterPro" id="IPR050807">
    <property type="entry name" value="TransReg_Diox_bact_type"/>
</dbReference>
<dbReference type="InterPro" id="IPR010982">
    <property type="entry name" value="Lambda_DNA-bd_dom_sf"/>
</dbReference>
<dbReference type="PANTHER" id="PTHR46797">
    <property type="entry name" value="HTH-TYPE TRANSCRIPTIONAL REGULATOR"/>
    <property type="match status" value="1"/>
</dbReference>
<dbReference type="SUPFAM" id="SSF51182">
    <property type="entry name" value="RmlC-like cupins"/>
    <property type="match status" value="1"/>
</dbReference>
<evidence type="ECO:0000313" key="4">
    <source>
        <dbReference type="Proteomes" id="UP000503011"/>
    </source>
</evidence>
<keyword evidence="4" id="KW-1185">Reference proteome</keyword>
<dbReference type="SMART" id="SM00530">
    <property type="entry name" value="HTH_XRE"/>
    <property type="match status" value="1"/>
</dbReference>
<dbReference type="InterPro" id="IPR013096">
    <property type="entry name" value="Cupin_2"/>
</dbReference>
<dbReference type="CDD" id="cd02209">
    <property type="entry name" value="cupin_XRE_C"/>
    <property type="match status" value="1"/>
</dbReference>
<dbReference type="KEGG" id="psuu:Psuf_075830"/>
<gene>
    <name evidence="3" type="ORF">Psuf_075830</name>
</gene>
<dbReference type="AlphaFoldDB" id="A0A6F8YVT0"/>
<dbReference type="CDD" id="cd00093">
    <property type="entry name" value="HTH_XRE"/>
    <property type="match status" value="1"/>
</dbReference>
<dbReference type="Proteomes" id="UP000503011">
    <property type="component" value="Chromosome"/>
</dbReference>
<dbReference type="PROSITE" id="PS50943">
    <property type="entry name" value="HTH_CROC1"/>
    <property type="match status" value="1"/>
</dbReference>
<dbReference type="InterPro" id="IPR001387">
    <property type="entry name" value="Cro/C1-type_HTH"/>
</dbReference>
<dbReference type="GO" id="GO:0003677">
    <property type="term" value="F:DNA binding"/>
    <property type="evidence" value="ECO:0007669"/>
    <property type="project" value="UniProtKB-KW"/>
</dbReference>
<dbReference type="GO" id="GO:0005829">
    <property type="term" value="C:cytosol"/>
    <property type="evidence" value="ECO:0007669"/>
    <property type="project" value="TreeGrafter"/>
</dbReference>
<reference evidence="3 4" key="2">
    <citation type="submission" date="2020-03" db="EMBL/GenBank/DDBJ databases">
        <authorList>
            <person name="Ichikawa N."/>
            <person name="Kimura A."/>
            <person name="Kitahashi Y."/>
            <person name="Uohara A."/>
        </authorList>
    </citation>
    <scope>NUCLEOTIDE SEQUENCE [LARGE SCALE GENOMIC DNA]</scope>
    <source>
        <strain evidence="3 4">NBRC 105367</strain>
    </source>
</reference>
<accession>A0A6F8YVT0</accession>
<name>A0A6F8YVT0_9ACTN</name>
<dbReference type="Pfam" id="PF01381">
    <property type="entry name" value="HTH_3"/>
    <property type="match status" value="1"/>
</dbReference>
<feature type="domain" description="HTH cro/C1-type" evidence="2">
    <location>
        <begin position="13"/>
        <end position="67"/>
    </location>
</feature>
<dbReference type="Gene3D" id="2.60.120.10">
    <property type="entry name" value="Jelly Rolls"/>
    <property type="match status" value="1"/>
</dbReference>
<dbReference type="Pfam" id="PF07883">
    <property type="entry name" value="Cupin_2"/>
    <property type="match status" value="1"/>
</dbReference>
<dbReference type="Gene3D" id="1.10.260.40">
    <property type="entry name" value="lambda repressor-like DNA-binding domains"/>
    <property type="match status" value="1"/>
</dbReference>
<protein>
    <recommendedName>
        <fullName evidence="2">HTH cro/C1-type domain-containing protein</fullName>
    </recommendedName>
</protein>
<dbReference type="SUPFAM" id="SSF47413">
    <property type="entry name" value="lambda repressor-like DNA-binding domains"/>
    <property type="match status" value="1"/>
</dbReference>
<proteinExistence type="predicted"/>
<evidence type="ECO:0000256" key="1">
    <source>
        <dbReference type="ARBA" id="ARBA00023125"/>
    </source>
</evidence>
<dbReference type="PANTHER" id="PTHR46797:SF2">
    <property type="entry name" value="TRANSCRIPTIONAL REGULATOR"/>
    <property type="match status" value="1"/>
</dbReference>
<reference evidence="3 4" key="1">
    <citation type="submission" date="2020-03" db="EMBL/GenBank/DDBJ databases">
        <title>Whole genome shotgun sequence of Phytohabitans suffuscus NBRC 105367.</title>
        <authorList>
            <person name="Komaki H."/>
            <person name="Tamura T."/>
        </authorList>
    </citation>
    <scope>NUCLEOTIDE SEQUENCE [LARGE SCALE GENOMIC DNA]</scope>
    <source>
        <strain evidence="3 4">NBRC 105367</strain>
    </source>
</reference>
<organism evidence="3 4">
    <name type="scientific">Phytohabitans suffuscus</name>
    <dbReference type="NCBI Taxonomy" id="624315"/>
    <lineage>
        <taxon>Bacteria</taxon>
        <taxon>Bacillati</taxon>
        <taxon>Actinomycetota</taxon>
        <taxon>Actinomycetes</taxon>
        <taxon>Micromonosporales</taxon>
        <taxon>Micromonosporaceae</taxon>
    </lineage>
</organism>
<evidence type="ECO:0000313" key="3">
    <source>
        <dbReference type="EMBL" id="BCB90270.1"/>
    </source>
</evidence>
<keyword evidence="1" id="KW-0238">DNA-binding</keyword>
<evidence type="ECO:0000259" key="2">
    <source>
        <dbReference type="PROSITE" id="PS50943"/>
    </source>
</evidence>